<feature type="domain" description="Glycosyl transferase family 1" evidence="2">
    <location>
        <begin position="210"/>
        <end position="374"/>
    </location>
</feature>
<dbReference type="PANTHER" id="PTHR46401">
    <property type="entry name" value="GLYCOSYLTRANSFERASE WBBK-RELATED"/>
    <property type="match status" value="1"/>
</dbReference>
<name>A0ABX8YFV7_ANETH</name>
<gene>
    <name evidence="4" type="ORF">K3F53_17185</name>
</gene>
<dbReference type="Pfam" id="PF00534">
    <property type="entry name" value="Glycos_transf_1"/>
    <property type="match status" value="1"/>
</dbReference>
<dbReference type="GO" id="GO:0016757">
    <property type="term" value="F:glycosyltransferase activity"/>
    <property type="evidence" value="ECO:0007669"/>
    <property type="project" value="UniProtKB-KW"/>
</dbReference>
<accession>A0ABX8YFV7</accession>
<evidence type="ECO:0000313" key="5">
    <source>
        <dbReference type="Proteomes" id="UP000826616"/>
    </source>
</evidence>
<keyword evidence="5" id="KW-1185">Reference proteome</keyword>
<feature type="domain" description="Glycosyltransferase subfamily 4-like N-terminal" evidence="3">
    <location>
        <begin position="13"/>
        <end position="193"/>
    </location>
</feature>
<dbReference type="Proteomes" id="UP000826616">
    <property type="component" value="Chromosome"/>
</dbReference>
<dbReference type="Gene3D" id="3.40.50.2000">
    <property type="entry name" value="Glycogen Phosphorylase B"/>
    <property type="match status" value="2"/>
</dbReference>
<dbReference type="PANTHER" id="PTHR46401:SF2">
    <property type="entry name" value="GLYCOSYLTRANSFERASE WBBK-RELATED"/>
    <property type="match status" value="1"/>
</dbReference>
<reference evidence="4 5" key="1">
    <citation type="submission" date="2021-08" db="EMBL/GenBank/DDBJ databases">
        <title>Complete genome sequence of the strain Aneurinibacillus thermoaerophilus CCM 8960.</title>
        <authorList>
            <person name="Musilova J."/>
            <person name="Kourilova X."/>
            <person name="Pernicova I."/>
            <person name="Bezdicek M."/>
            <person name="Lengerova M."/>
            <person name="Obruca S."/>
            <person name="Sedlar K."/>
        </authorList>
    </citation>
    <scope>NUCLEOTIDE SEQUENCE [LARGE SCALE GENOMIC DNA]</scope>
    <source>
        <strain evidence="4 5">CCM 8960</strain>
    </source>
</reference>
<dbReference type="EC" id="2.4.-.-" evidence="4"/>
<dbReference type="InterPro" id="IPR001296">
    <property type="entry name" value="Glyco_trans_1"/>
</dbReference>
<sequence length="402" mass="46707">MITPDSYMIDRRILLEAKTLVQAGHSVILLAGFECPEEEHYVLDGIEIYRYKYDWDDERLKKIRAMLPDNDKIKMFVNKVFMRLARKFFEINPFDQFMITKLLQFDADVYHVHDLPCLKAGIQAARKKGAKLIYDAHELYYAQDVLPISLQRKYFKDEKKYIRYPDVVITVNPFIAGLMAERYHIKEPEVIMNCTELPDRFTSYTGNIVKEKGGIPSDWKVVLYQGWISPERNIETLIKGVSFFPEDTCLALVGYGEYEATLRKLAEELGVLERVFFLGKVPSHEMLYYSVGADIGVIPYRPIDENHRYCSPNKLFEYVLAGVPIITDDLPFFQMMQEKYGFICVTDMSSPEAFGRTVTELLASNQKLSSMRINCKRAAEELNWEVEGKKLLEIYKHIATKK</sequence>
<evidence type="ECO:0000313" key="4">
    <source>
        <dbReference type="EMBL" id="QYY44687.1"/>
    </source>
</evidence>
<organism evidence="4 5">
    <name type="scientific">Aneurinibacillus thermoaerophilus</name>
    <dbReference type="NCBI Taxonomy" id="143495"/>
    <lineage>
        <taxon>Bacteria</taxon>
        <taxon>Bacillati</taxon>
        <taxon>Bacillota</taxon>
        <taxon>Bacilli</taxon>
        <taxon>Bacillales</taxon>
        <taxon>Paenibacillaceae</taxon>
        <taxon>Aneurinibacillus group</taxon>
        <taxon>Aneurinibacillus</taxon>
    </lineage>
</organism>
<protein>
    <submittedName>
        <fullName evidence="4">Glycosyltransferase</fullName>
        <ecNumber evidence="4">2.4.-.-</ecNumber>
    </submittedName>
</protein>
<dbReference type="Pfam" id="PF13439">
    <property type="entry name" value="Glyco_transf_4"/>
    <property type="match status" value="1"/>
</dbReference>
<keyword evidence="4" id="KW-0328">Glycosyltransferase</keyword>
<dbReference type="EMBL" id="CP080764">
    <property type="protein sequence ID" value="QYY44687.1"/>
    <property type="molecule type" value="Genomic_DNA"/>
</dbReference>
<dbReference type="InterPro" id="IPR028098">
    <property type="entry name" value="Glyco_trans_4-like_N"/>
</dbReference>
<evidence type="ECO:0000259" key="3">
    <source>
        <dbReference type="Pfam" id="PF13439"/>
    </source>
</evidence>
<keyword evidence="1 4" id="KW-0808">Transferase</keyword>
<dbReference type="SUPFAM" id="SSF53756">
    <property type="entry name" value="UDP-Glycosyltransferase/glycogen phosphorylase"/>
    <property type="match status" value="1"/>
</dbReference>
<proteinExistence type="predicted"/>
<evidence type="ECO:0000256" key="1">
    <source>
        <dbReference type="ARBA" id="ARBA00022679"/>
    </source>
</evidence>
<evidence type="ECO:0000259" key="2">
    <source>
        <dbReference type="Pfam" id="PF00534"/>
    </source>
</evidence>